<evidence type="ECO:0000256" key="5">
    <source>
        <dbReference type="ARBA" id="ARBA00022729"/>
    </source>
</evidence>
<dbReference type="InterPro" id="IPR025692">
    <property type="entry name" value="MscS_IM_dom1"/>
</dbReference>
<dbReference type="GO" id="GO:0008381">
    <property type="term" value="F:mechanosensitive monoatomic ion channel activity"/>
    <property type="evidence" value="ECO:0007669"/>
    <property type="project" value="UniProtKB-ARBA"/>
</dbReference>
<keyword evidence="16" id="KW-1185">Reference proteome</keyword>
<dbReference type="Pfam" id="PF21088">
    <property type="entry name" value="MS_channel_1st"/>
    <property type="match status" value="1"/>
</dbReference>
<keyword evidence="7 9" id="KW-0472">Membrane</keyword>
<dbReference type="FunFam" id="1.10.287.1260:FF:000002">
    <property type="entry name" value="Potassium efflux system KefA"/>
    <property type="match status" value="1"/>
</dbReference>
<evidence type="ECO:0000256" key="9">
    <source>
        <dbReference type="SAM" id="Phobius"/>
    </source>
</evidence>
<dbReference type="Proteomes" id="UP000501602">
    <property type="component" value="Chromosome"/>
</dbReference>
<dbReference type="Pfam" id="PF21082">
    <property type="entry name" value="MS_channel_3rd"/>
    <property type="match status" value="1"/>
</dbReference>
<feature type="transmembrane region" description="Helical" evidence="9">
    <location>
        <begin position="872"/>
        <end position="893"/>
    </location>
</feature>
<comment type="similarity">
    <text evidence="2">Belongs to the MscS (TC 1.A.23) family.</text>
</comment>
<sequence length="1093" mass="123134">MQQQLRFNYPLRMAPGNLFLFLLFAVCLTVPAFAADNYDLSEIQEKLAQLQAAPVIDESAVSKLELTLDAVNNLTDWQRQIETLQSTLATYASQNETMQQRLTQLQTIEVSPIPKKKSIAAIDVELANAKAQNTEIVEKLSALSAQRQALLIAQMELPERIVKTTEELKAHREFTFSLAKDSVIDRWYSDSIDDEKKAKLSLYTLQQDSMVQRLEVTKLAIQLNERELKHNDLIIESLQQALLSASEKSGQRMIKRAKQLANDLINLPEQVLMHADAVELLASQYDALSINTVKVRQERQQLESIRQQTTQTLALIKEHIEWLKLSPAFSDAIRFQLRQLPIIDTSPETDLVVAAHMQRFNMATRLSSLSDPNVIATNLIAQYQLDKKQAAALTQVLEMRADLLDTLVSDNDQYIAELTRLEALREQVIDEIAAEKSYLREKQIFLQGRSPLWSAWPESIPALFGTNDFRARLEQVFSSVKSKSNVVISFCILSLLIGLLAHRLKQTDRKLSAIYAESIGNVVKDRFRFTSTLILLGLGYAICAISWLYFPFKYATANNLLIDADDLYHISMALLLAMAAWELVIRFSRENGVFITHFQWRYESVTSLRRLLQKYRWILYLLMLLMALAELFAEEAESTAVRLSYMLLASWLALFSVEFVRSPTIRQGLPLNLNSSVGIAIVLAALVLPYLSAIALTAFGYFYAAWITTYYQQAILLALLTGLFIQHYGFRWLRIEQRRLAYQRAKARREELNNQHELDIEEHELDVDEVSEQSVLVLNVVCLVIVLGLLSAVWANTELAFQWMDSVVVWEVLATSGSIDSVDPVTLKEALSSLLLFVVCLFAARNLPGVLELLVLQHLNLSKGAAYATTQLLRYLVILVGLVVGLSTLGLHWSKLQWLVAALGVGLGFGLQEIFANLVSGLILLFERPVRVGDTITINNLTGTVTKINTRATTIQDWDRKEIVVPNKALITDQLINWSLSDGITRIVIPVGVAYGSDVLAVKRHLVEVASENSELLLEPKPIALFNGFGSSSLEFELRAFLDHLDKLATVRDQLNTAVEQRFRQQGIEIALPQLDIRVKALPNDSNVDNSNG</sequence>
<dbReference type="KEGG" id="fes:HER31_06695"/>
<feature type="transmembrane region" description="Helical" evidence="9">
    <location>
        <begin position="617"/>
        <end position="633"/>
    </location>
</feature>
<name>A0A6H1UBZ1_9GAMM</name>
<feature type="transmembrane region" description="Helical" evidence="9">
    <location>
        <begin position="677"/>
        <end position="704"/>
    </location>
</feature>
<evidence type="ECO:0000259" key="13">
    <source>
        <dbReference type="Pfam" id="PF21082"/>
    </source>
</evidence>
<keyword evidence="6 9" id="KW-1133">Transmembrane helix</keyword>
<feature type="transmembrane region" description="Helical" evidence="9">
    <location>
        <begin position="899"/>
        <end position="926"/>
    </location>
</feature>
<dbReference type="InterPro" id="IPR049278">
    <property type="entry name" value="MS_channel_C"/>
</dbReference>
<dbReference type="Gene3D" id="2.30.30.60">
    <property type="match status" value="1"/>
</dbReference>
<feature type="domain" description="Mechanosensitive ion channel inner membrane" evidence="12">
    <location>
        <begin position="489"/>
        <end position="810"/>
    </location>
</feature>
<evidence type="ECO:0000313" key="15">
    <source>
        <dbReference type="EMBL" id="QIZ76581.1"/>
    </source>
</evidence>
<evidence type="ECO:0000259" key="12">
    <source>
        <dbReference type="Pfam" id="PF12794"/>
    </source>
</evidence>
<dbReference type="PANTHER" id="PTHR30347:SF1">
    <property type="entry name" value="MECHANOSENSITIVE CHANNEL MSCK"/>
    <property type="match status" value="1"/>
</dbReference>
<feature type="domain" description="Mechanosensitive ion channel MscS" evidence="11">
    <location>
        <begin position="914"/>
        <end position="979"/>
    </location>
</feature>
<evidence type="ECO:0000256" key="2">
    <source>
        <dbReference type="ARBA" id="ARBA00008017"/>
    </source>
</evidence>
<dbReference type="SUPFAM" id="SSF50182">
    <property type="entry name" value="Sm-like ribonucleoproteins"/>
    <property type="match status" value="1"/>
</dbReference>
<feature type="transmembrane region" description="Helical" evidence="9">
    <location>
        <begin position="775"/>
        <end position="795"/>
    </location>
</feature>
<feature type="domain" description="Mechanosensitive ion channel MscS C-terminal" evidence="13">
    <location>
        <begin position="987"/>
        <end position="1070"/>
    </location>
</feature>
<feature type="transmembrane region" description="Helical" evidence="9">
    <location>
        <begin position="830"/>
        <end position="851"/>
    </location>
</feature>
<evidence type="ECO:0000256" key="8">
    <source>
        <dbReference type="SAM" id="Coils"/>
    </source>
</evidence>
<dbReference type="InterPro" id="IPR052702">
    <property type="entry name" value="MscS-like_channel"/>
</dbReference>
<evidence type="ECO:0000256" key="6">
    <source>
        <dbReference type="ARBA" id="ARBA00022989"/>
    </source>
</evidence>
<dbReference type="EMBL" id="CP051180">
    <property type="protein sequence ID" value="QIZ76581.1"/>
    <property type="molecule type" value="Genomic_DNA"/>
</dbReference>
<comment type="subcellular location">
    <subcellularLocation>
        <location evidence="1">Cell membrane</location>
        <topology evidence="1">Multi-pass membrane protein</topology>
    </subcellularLocation>
</comment>
<protein>
    <submittedName>
        <fullName evidence="15">Mechanosensitive ion channel</fullName>
    </submittedName>
</protein>
<dbReference type="InterPro" id="IPR011014">
    <property type="entry name" value="MscS_channel_TM-2"/>
</dbReference>
<gene>
    <name evidence="15" type="ORF">HER31_06695</name>
</gene>
<dbReference type="InterPro" id="IPR049142">
    <property type="entry name" value="MS_channel_1st"/>
</dbReference>
<dbReference type="InterPro" id="IPR010920">
    <property type="entry name" value="LSM_dom_sf"/>
</dbReference>
<feature type="transmembrane region" description="Helical" evidence="9">
    <location>
        <begin position="567"/>
        <end position="585"/>
    </location>
</feature>
<evidence type="ECO:0000256" key="10">
    <source>
        <dbReference type="SAM" id="SignalP"/>
    </source>
</evidence>
<evidence type="ECO:0000259" key="11">
    <source>
        <dbReference type="Pfam" id="PF00924"/>
    </source>
</evidence>
<evidence type="ECO:0000256" key="7">
    <source>
        <dbReference type="ARBA" id="ARBA00023136"/>
    </source>
</evidence>
<dbReference type="InterPro" id="IPR006686">
    <property type="entry name" value="MscS_channel_CS"/>
</dbReference>
<dbReference type="GO" id="GO:0005886">
    <property type="term" value="C:plasma membrane"/>
    <property type="evidence" value="ECO:0007669"/>
    <property type="project" value="UniProtKB-SubCell"/>
</dbReference>
<feature type="coiled-coil region" evidence="8">
    <location>
        <begin position="735"/>
        <end position="773"/>
    </location>
</feature>
<feature type="chain" id="PRO_5026025655" evidence="10">
    <location>
        <begin position="35"/>
        <end position="1093"/>
    </location>
</feature>
<feature type="coiled-coil region" evidence="8">
    <location>
        <begin position="404"/>
        <end position="431"/>
    </location>
</feature>
<dbReference type="SUPFAM" id="SSF82689">
    <property type="entry name" value="Mechanosensitive channel protein MscS (YggB), C-terminal domain"/>
    <property type="match status" value="1"/>
</dbReference>
<keyword evidence="5 10" id="KW-0732">Signal</keyword>
<accession>A0A6H1UBZ1</accession>
<reference evidence="15 16" key="1">
    <citation type="submission" date="2020-04" db="EMBL/GenBank/DDBJ databases">
        <title>Ferrimonas sp. S7 isolated from sea water.</title>
        <authorList>
            <person name="Bae S.S."/>
            <person name="Baek K."/>
        </authorList>
    </citation>
    <scope>NUCLEOTIDE SEQUENCE [LARGE SCALE GENOMIC DNA]</scope>
    <source>
        <strain evidence="15 16">S7</strain>
    </source>
</reference>
<evidence type="ECO:0000259" key="14">
    <source>
        <dbReference type="Pfam" id="PF21088"/>
    </source>
</evidence>
<keyword evidence="3" id="KW-1003">Cell membrane</keyword>
<evidence type="ECO:0000256" key="3">
    <source>
        <dbReference type="ARBA" id="ARBA00022475"/>
    </source>
</evidence>
<evidence type="ECO:0000313" key="16">
    <source>
        <dbReference type="Proteomes" id="UP000501602"/>
    </source>
</evidence>
<keyword evidence="4 9" id="KW-0812">Transmembrane</keyword>
<dbReference type="Pfam" id="PF00924">
    <property type="entry name" value="MS_channel_2nd"/>
    <property type="match status" value="1"/>
</dbReference>
<keyword evidence="8" id="KW-0175">Coiled coil</keyword>
<dbReference type="PROSITE" id="PS01246">
    <property type="entry name" value="UPF0003"/>
    <property type="match status" value="1"/>
</dbReference>
<feature type="transmembrane region" description="Helical" evidence="9">
    <location>
        <begin position="486"/>
        <end position="504"/>
    </location>
</feature>
<evidence type="ECO:0000256" key="1">
    <source>
        <dbReference type="ARBA" id="ARBA00004651"/>
    </source>
</evidence>
<dbReference type="Pfam" id="PF12794">
    <property type="entry name" value="MscS_TM"/>
    <property type="match status" value="1"/>
</dbReference>
<dbReference type="InterPro" id="IPR006685">
    <property type="entry name" value="MscS_channel_2nd"/>
</dbReference>
<evidence type="ECO:0000256" key="4">
    <source>
        <dbReference type="ARBA" id="ARBA00022692"/>
    </source>
</evidence>
<dbReference type="PANTHER" id="PTHR30347">
    <property type="entry name" value="POTASSIUM CHANNEL RELATED"/>
    <property type="match status" value="1"/>
</dbReference>
<dbReference type="RefSeq" id="WP_168659843.1">
    <property type="nucleotide sequence ID" value="NZ_CP051180.1"/>
</dbReference>
<feature type="transmembrane region" description="Helical" evidence="9">
    <location>
        <begin position="533"/>
        <end position="552"/>
    </location>
</feature>
<dbReference type="InterPro" id="IPR023408">
    <property type="entry name" value="MscS_beta-dom_sf"/>
</dbReference>
<dbReference type="Gene3D" id="1.10.287.1260">
    <property type="match status" value="1"/>
</dbReference>
<dbReference type="Gene3D" id="3.30.70.100">
    <property type="match status" value="1"/>
</dbReference>
<dbReference type="SUPFAM" id="SSF82861">
    <property type="entry name" value="Mechanosensitive channel protein MscS (YggB), transmembrane region"/>
    <property type="match status" value="1"/>
</dbReference>
<proteinExistence type="inferred from homology"/>
<feature type="coiled-coil region" evidence="8">
    <location>
        <begin position="74"/>
        <end position="101"/>
    </location>
</feature>
<feature type="transmembrane region" description="Helical" evidence="9">
    <location>
        <begin position="639"/>
        <end position="657"/>
    </location>
</feature>
<feature type="transmembrane region" description="Helical" evidence="9">
    <location>
        <begin position="710"/>
        <end position="730"/>
    </location>
</feature>
<dbReference type="InterPro" id="IPR011066">
    <property type="entry name" value="MscS_channel_C_sf"/>
</dbReference>
<feature type="domain" description="Mechanosensitive ion channel transmembrane helices 2/3" evidence="14">
    <location>
        <begin position="872"/>
        <end position="912"/>
    </location>
</feature>
<feature type="signal peptide" evidence="10">
    <location>
        <begin position="1"/>
        <end position="34"/>
    </location>
</feature>
<organism evidence="15 16">
    <name type="scientific">Ferrimonas lipolytica</name>
    <dbReference type="NCBI Taxonomy" id="2724191"/>
    <lineage>
        <taxon>Bacteria</taxon>
        <taxon>Pseudomonadati</taxon>
        <taxon>Pseudomonadota</taxon>
        <taxon>Gammaproteobacteria</taxon>
        <taxon>Alteromonadales</taxon>
        <taxon>Ferrimonadaceae</taxon>
        <taxon>Ferrimonas</taxon>
    </lineage>
</organism>
<dbReference type="AlphaFoldDB" id="A0A6H1UBZ1"/>